<dbReference type="InterPro" id="IPR011547">
    <property type="entry name" value="SLC26A/SulP_dom"/>
</dbReference>
<dbReference type="InParanoid" id="S7W5A6"/>
<keyword evidence="4 5" id="KW-0472">Membrane</keyword>
<gene>
    <name evidence="7" type="ORF">SLOPH_1915</name>
</gene>
<dbReference type="GO" id="GO:0016020">
    <property type="term" value="C:membrane"/>
    <property type="evidence" value="ECO:0007669"/>
    <property type="project" value="UniProtKB-SubCell"/>
</dbReference>
<feature type="domain" description="SLC26A/SulP transporter" evidence="6">
    <location>
        <begin position="35"/>
        <end position="406"/>
    </location>
</feature>
<accession>S7W5A6</accession>
<feature type="transmembrane region" description="Helical" evidence="5">
    <location>
        <begin position="155"/>
        <end position="172"/>
    </location>
</feature>
<evidence type="ECO:0000313" key="8">
    <source>
        <dbReference type="Proteomes" id="UP000014978"/>
    </source>
</evidence>
<comment type="caution">
    <text evidence="7">The sequence shown here is derived from an EMBL/GenBank/DDBJ whole genome shotgun (WGS) entry which is preliminary data.</text>
</comment>
<name>S7W5A6_SPRLO</name>
<organism evidence="7 8">
    <name type="scientific">Spraguea lophii (strain 42_110)</name>
    <name type="common">Microsporidian parasite</name>
    <dbReference type="NCBI Taxonomy" id="1358809"/>
    <lineage>
        <taxon>Eukaryota</taxon>
        <taxon>Fungi</taxon>
        <taxon>Fungi incertae sedis</taxon>
        <taxon>Microsporidia</taxon>
        <taxon>Spragueidae</taxon>
        <taxon>Spraguea</taxon>
    </lineage>
</organism>
<dbReference type="OrthoDB" id="2190497at2759"/>
<dbReference type="PANTHER" id="PTHR43310:SF4">
    <property type="entry name" value="AFR304WP"/>
    <property type="match status" value="1"/>
</dbReference>
<dbReference type="STRING" id="1358809.S7W5A6"/>
<proteinExistence type="predicted"/>
<dbReference type="HOGENOM" id="CLU_036921_0_0_1"/>
<feature type="transmembrane region" description="Helical" evidence="5">
    <location>
        <begin position="123"/>
        <end position="143"/>
    </location>
</feature>
<dbReference type="AlphaFoldDB" id="S7W5A6"/>
<dbReference type="Pfam" id="PF00916">
    <property type="entry name" value="Sulfate_transp"/>
    <property type="match status" value="1"/>
</dbReference>
<reference evidence="8" key="1">
    <citation type="journal article" date="2013" name="PLoS Genet.">
        <title>The genome of Spraguea lophii and the basis of host-microsporidian interactions.</title>
        <authorList>
            <person name="Campbell S.E."/>
            <person name="Williams T.A."/>
            <person name="Yousuf A."/>
            <person name="Soanes D.M."/>
            <person name="Paszkiewicz K.H."/>
            <person name="Williams B.A.P."/>
        </authorList>
    </citation>
    <scope>NUCLEOTIDE SEQUENCE [LARGE SCALE GENOMIC DNA]</scope>
    <source>
        <strain evidence="8">42_110</strain>
    </source>
</reference>
<protein>
    <submittedName>
        <fullName evidence="7">Sulfate transporter family protein</fullName>
    </submittedName>
</protein>
<dbReference type="InterPro" id="IPR052706">
    <property type="entry name" value="Membrane-Transporter-like"/>
</dbReference>
<evidence type="ECO:0000313" key="7">
    <source>
        <dbReference type="EMBL" id="EPR77946.1"/>
    </source>
</evidence>
<evidence type="ECO:0000256" key="2">
    <source>
        <dbReference type="ARBA" id="ARBA00022692"/>
    </source>
</evidence>
<dbReference type="Proteomes" id="UP000014978">
    <property type="component" value="Unassembled WGS sequence"/>
</dbReference>
<evidence type="ECO:0000256" key="4">
    <source>
        <dbReference type="ARBA" id="ARBA00023136"/>
    </source>
</evidence>
<keyword evidence="2 5" id="KW-0812">Transmembrane</keyword>
<feature type="transmembrane region" description="Helical" evidence="5">
    <location>
        <begin position="370"/>
        <end position="390"/>
    </location>
</feature>
<dbReference type="EMBL" id="ATCN01001135">
    <property type="protein sequence ID" value="EPR77946.1"/>
    <property type="molecule type" value="Genomic_DNA"/>
</dbReference>
<sequence>MKSKNRIKDLNFFTKFYPMSKFTKVSNILSSCCLGLVLTLLDVLSYGRNILGKEGGGELENISIAIYSYTTALSQIFFNIFTGIKSGVMAGFICENAPLCSRLFQDCVKLSNGDHEVAHTNFLVCRILSVLLFAALSLFLDFFKIGSYIQNIPEPAIAGCLGLIGVSQVLVGYSEVNYSVHKSIIFIVLSVLLAISLYMITEKLLQSSFSLPLSCALFTIAFYLIAVCVHGKSVINNLRDKSWIGGYDNTIIFPNQLYKFVNIRKISMKIILKCSLKIISLATFSMIHITINLPSFSSKTKVPYDFSRELKTQSYSNVISSIFGGYGYFIASYSVLFTKSGGTKLSGVILGICLPIIPICGPMLKGFVPIIVLSALPTLMGIYFLIPILYSFFECTIFEYSIIVITLAASFFTDLPLVGLLSGTFCCFFLHFLFSMKKPKNVKLDINAPVFRFNTSLTFLNINSLIDSIKNNTQDIIVIDLLHCSYIDWNARNKIVSIINDSETNIILIGRPRSFLNYNELQNKKLYKAKDYEDAKKHFASIRV</sequence>
<feature type="transmembrane region" description="Helical" evidence="5">
    <location>
        <begin position="315"/>
        <end position="338"/>
    </location>
</feature>
<evidence type="ECO:0000256" key="3">
    <source>
        <dbReference type="ARBA" id="ARBA00022989"/>
    </source>
</evidence>
<dbReference type="VEuPathDB" id="MicrosporidiaDB:SLOPH_1915"/>
<evidence type="ECO:0000256" key="1">
    <source>
        <dbReference type="ARBA" id="ARBA00004141"/>
    </source>
</evidence>
<dbReference type="OMA" id="AGCEWEW"/>
<feature type="transmembrane region" description="Helical" evidence="5">
    <location>
        <begin position="345"/>
        <end position="364"/>
    </location>
</feature>
<dbReference type="PANTHER" id="PTHR43310">
    <property type="entry name" value="SULFATE TRANSPORTER YBAR-RELATED"/>
    <property type="match status" value="1"/>
</dbReference>
<feature type="transmembrane region" description="Helical" evidence="5">
    <location>
        <begin position="61"/>
        <end position="81"/>
    </location>
</feature>
<feature type="transmembrane region" description="Helical" evidence="5">
    <location>
        <begin position="184"/>
        <end position="201"/>
    </location>
</feature>
<comment type="subcellular location">
    <subcellularLocation>
        <location evidence="1">Membrane</location>
        <topology evidence="1">Multi-pass membrane protein</topology>
    </subcellularLocation>
</comment>
<feature type="transmembrane region" description="Helical" evidence="5">
    <location>
        <begin position="207"/>
        <end position="229"/>
    </location>
</feature>
<feature type="transmembrane region" description="Helical" evidence="5">
    <location>
        <begin position="419"/>
        <end position="436"/>
    </location>
</feature>
<evidence type="ECO:0000259" key="6">
    <source>
        <dbReference type="Pfam" id="PF00916"/>
    </source>
</evidence>
<keyword evidence="8" id="KW-1185">Reference proteome</keyword>
<feature type="transmembrane region" description="Helical" evidence="5">
    <location>
        <begin position="274"/>
        <end position="295"/>
    </location>
</feature>
<evidence type="ECO:0000256" key="5">
    <source>
        <dbReference type="SAM" id="Phobius"/>
    </source>
</evidence>
<keyword evidence="3 5" id="KW-1133">Transmembrane helix</keyword>